<evidence type="ECO:0000313" key="1">
    <source>
        <dbReference type="EMBL" id="WOF24660.1"/>
    </source>
</evidence>
<accession>A0AA97I8M6</accession>
<dbReference type="AlphaFoldDB" id="A0AA97I8M6"/>
<reference evidence="1 2" key="1">
    <citation type="submission" date="2023-02" db="EMBL/GenBank/DDBJ databases">
        <title>Microbacterium betulae sp. nov., isolated from birch wood.</title>
        <authorList>
            <person name="Pasciak M."/>
            <person name="Pawlik K.J."/>
            <person name="Martynowski D."/>
            <person name="Laczmanski L."/>
            <person name="Ciekot J."/>
            <person name="Szponar B."/>
            <person name="Wojcik-Fatla A."/>
            <person name="Mackiewicz B."/>
            <person name="Farian E."/>
            <person name="Cholewa G."/>
            <person name="Cholewa A."/>
            <person name="Dutkiewicz J."/>
        </authorList>
    </citation>
    <scope>NUCLEOTIDE SEQUENCE [LARGE SCALE GENOMIC DNA]</scope>
    <source>
        <strain evidence="1 2">AB</strain>
    </source>
</reference>
<gene>
    <name evidence="1" type="ORF">N8K70_08405</name>
</gene>
<name>A0AA97I8M6_9MICO</name>
<evidence type="ECO:0000313" key="2">
    <source>
        <dbReference type="Proteomes" id="UP001305498"/>
    </source>
</evidence>
<dbReference type="Proteomes" id="UP001305498">
    <property type="component" value="Chromosome"/>
</dbReference>
<proteinExistence type="predicted"/>
<dbReference type="EMBL" id="CP118157">
    <property type="protein sequence ID" value="WOF24660.1"/>
    <property type="molecule type" value="Genomic_DNA"/>
</dbReference>
<dbReference type="KEGG" id="mbet:N8K70_08405"/>
<sequence>MGHSAALQRPWIDAATEGLANLSPEGYTGLDLYGVQPVENTGWMATE</sequence>
<dbReference type="RefSeq" id="WP_317141133.1">
    <property type="nucleotide sequence ID" value="NZ_CP118157.1"/>
</dbReference>
<organism evidence="1 2">
    <name type="scientific">Microbacterium betulae</name>
    <dbReference type="NCBI Taxonomy" id="2981139"/>
    <lineage>
        <taxon>Bacteria</taxon>
        <taxon>Bacillati</taxon>
        <taxon>Actinomycetota</taxon>
        <taxon>Actinomycetes</taxon>
        <taxon>Micrococcales</taxon>
        <taxon>Microbacteriaceae</taxon>
        <taxon>Microbacterium</taxon>
    </lineage>
</organism>
<protein>
    <submittedName>
        <fullName evidence="1">Uncharacterized protein</fullName>
    </submittedName>
</protein>
<keyword evidence="2" id="KW-1185">Reference proteome</keyword>